<evidence type="ECO:0000313" key="8">
    <source>
        <dbReference type="EMBL" id="ESO97415.1"/>
    </source>
</evidence>
<dbReference type="RefSeq" id="XP_009052007.1">
    <property type="nucleotide sequence ID" value="XM_009053759.1"/>
</dbReference>
<organism evidence="8 9">
    <name type="scientific">Lottia gigantea</name>
    <name type="common">Giant owl limpet</name>
    <dbReference type="NCBI Taxonomy" id="225164"/>
    <lineage>
        <taxon>Eukaryota</taxon>
        <taxon>Metazoa</taxon>
        <taxon>Spiralia</taxon>
        <taxon>Lophotrochozoa</taxon>
        <taxon>Mollusca</taxon>
        <taxon>Gastropoda</taxon>
        <taxon>Patellogastropoda</taxon>
        <taxon>Lottioidea</taxon>
        <taxon>Lottiidae</taxon>
        <taxon>Lottia</taxon>
    </lineage>
</organism>
<evidence type="ECO:0000256" key="6">
    <source>
        <dbReference type="SAM" id="MobiDB-lite"/>
    </source>
</evidence>
<dbReference type="GeneID" id="20248642"/>
<keyword evidence="5 7" id="KW-0472">Membrane</keyword>
<dbReference type="CTD" id="20248642"/>
<evidence type="ECO:0000313" key="9">
    <source>
        <dbReference type="Proteomes" id="UP000030746"/>
    </source>
</evidence>
<name>V4ARH3_LOTGI</name>
<dbReference type="KEGG" id="lgi:LOTGIDRAFT_231584"/>
<dbReference type="InterPro" id="IPR008590">
    <property type="entry name" value="TMEM_230/134"/>
</dbReference>
<dbReference type="AlphaFoldDB" id="V4ARH3"/>
<dbReference type="OrthoDB" id="10048380at2759"/>
<dbReference type="EMBL" id="KB201305">
    <property type="protein sequence ID" value="ESO97415.1"/>
    <property type="molecule type" value="Genomic_DNA"/>
</dbReference>
<evidence type="ECO:0000256" key="7">
    <source>
        <dbReference type="SAM" id="Phobius"/>
    </source>
</evidence>
<sequence length="220" mass="24303">MTTTDYHSDDDFATDEDDKIRLYGSTSDSLQRGPKIRPRDIINFPDGTDERGVTFSAGDNANGIDGTTDRQESNIPLQDFQVHGQGQNSPLLHKDKLKLKHHTYPGLHGAPSNHSLATTWSSETVVSTKSFGSYDNWLRHPKVRENWRVVLGSIALTIVGVALIVSGIGVLISANRGIHCIVFFIIGLLCLIPGVYHLVIIIFAVQGRPGYTFYNIPTFK</sequence>
<feature type="transmembrane region" description="Helical" evidence="7">
    <location>
        <begin position="181"/>
        <end position="205"/>
    </location>
</feature>
<feature type="region of interest" description="Disordered" evidence="6">
    <location>
        <begin position="23"/>
        <end position="71"/>
    </location>
</feature>
<keyword evidence="3 7" id="KW-0812">Transmembrane</keyword>
<comment type="similarity">
    <text evidence="2">Belongs to the TMEM134/TMEM230 family.</text>
</comment>
<gene>
    <name evidence="8" type="ORF">LOTGIDRAFT_231584</name>
</gene>
<accession>V4ARH3</accession>
<keyword evidence="4 7" id="KW-1133">Transmembrane helix</keyword>
<evidence type="ECO:0000256" key="5">
    <source>
        <dbReference type="ARBA" id="ARBA00023136"/>
    </source>
</evidence>
<proteinExistence type="inferred from homology"/>
<evidence type="ECO:0000256" key="1">
    <source>
        <dbReference type="ARBA" id="ARBA00004141"/>
    </source>
</evidence>
<evidence type="ECO:0000256" key="2">
    <source>
        <dbReference type="ARBA" id="ARBA00007743"/>
    </source>
</evidence>
<evidence type="ECO:0000256" key="4">
    <source>
        <dbReference type="ARBA" id="ARBA00022989"/>
    </source>
</evidence>
<dbReference type="STRING" id="225164.V4ARH3"/>
<dbReference type="Pfam" id="PF05915">
    <property type="entry name" value="TMEM_230_134"/>
    <property type="match status" value="1"/>
</dbReference>
<dbReference type="OMA" id="GFICFIP"/>
<dbReference type="PANTHER" id="PTHR13558:SF1">
    <property type="entry name" value="TRANSMEMBRANE PROTEIN 134"/>
    <property type="match status" value="1"/>
</dbReference>
<dbReference type="GO" id="GO:0016020">
    <property type="term" value="C:membrane"/>
    <property type="evidence" value="ECO:0007669"/>
    <property type="project" value="UniProtKB-SubCell"/>
</dbReference>
<dbReference type="HOGENOM" id="CLU_1257319_0_0_1"/>
<feature type="transmembrane region" description="Helical" evidence="7">
    <location>
        <begin position="149"/>
        <end position="175"/>
    </location>
</feature>
<dbReference type="InterPro" id="IPR039714">
    <property type="entry name" value="TMEM134"/>
</dbReference>
<dbReference type="Proteomes" id="UP000030746">
    <property type="component" value="Unassembled WGS sequence"/>
</dbReference>
<keyword evidence="9" id="KW-1185">Reference proteome</keyword>
<comment type="subcellular location">
    <subcellularLocation>
        <location evidence="1">Membrane</location>
        <topology evidence="1">Multi-pass membrane protein</topology>
    </subcellularLocation>
</comment>
<reference evidence="8 9" key="1">
    <citation type="journal article" date="2013" name="Nature">
        <title>Insights into bilaterian evolution from three spiralian genomes.</title>
        <authorList>
            <person name="Simakov O."/>
            <person name="Marletaz F."/>
            <person name="Cho S.J."/>
            <person name="Edsinger-Gonzales E."/>
            <person name="Havlak P."/>
            <person name="Hellsten U."/>
            <person name="Kuo D.H."/>
            <person name="Larsson T."/>
            <person name="Lv J."/>
            <person name="Arendt D."/>
            <person name="Savage R."/>
            <person name="Osoegawa K."/>
            <person name="de Jong P."/>
            <person name="Grimwood J."/>
            <person name="Chapman J.A."/>
            <person name="Shapiro H."/>
            <person name="Aerts A."/>
            <person name="Otillar R.P."/>
            <person name="Terry A.Y."/>
            <person name="Boore J.L."/>
            <person name="Grigoriev I.V."/>
            <person name="Lindberg D.R."/>
            <person name="Seaver E.C."/>
            <person name="Weisblat D.A."/>
            <person name="Putnam N.H."/>
            <person name="Rokhsar D.S."/>
        </authorList>
    </citation>
    <scope>NUCLEOTIDE SEQUENCE [LARGE SCALE GENOMIC DNA]</scope>
</reference>
<protein>
    <recommendedName>
        <fullName evidence="10">Transmembrane protein 134</fullName>
    </recommendedName>
</protein>
<evidence type="ECO:0008006" key="10">
    <source>
        <dbReference type="Google" id="ProtNLM"/>
    </source>
</evidence>
<evidence type="ECO:0000256" key="3">
    <source>
        <dbReference type="ARBA" id="ARBA00022692"/>
    </source>
</evidence>
<dbReference type="PANTHER" id="PTHR13558">
    <property type="entry name" value="TRANSMEMBRANE PROTEIN 134"/>
    <property type="match status" value="1"/>
</dbReference>